<dbReference type="HOGENOM" id="CLU_2522863_0_0_11"/>
<dbReference type="RefSeq" id="WP_012833843.1">
    <property type="nucleotide sequence ID" value="NC_013441.1"/>
</dbReference>
<proteinExistence type="predicted"/>
<dbReference type="Proteomes" id="UP000001219">
    <property type="component" value="Chromosome"/>
</dbReference>
<keyword evidence="1" id="KW-1133">Transmembrane helix</keyword>
<dbReference type="EMBL" id="CP001802">
    <property type="protein sequence ID" value="ACY21285.1"/>
    <property type="molecule type" value="Genomic_DNA"/>
</dbReference>
<evidence type="ECO:0000313" key="3">
    <source>
        <dbReference type="Proteomes" id="UP000001219"/>
    </source>
</evidence>
<dbReference type="OrthoDB" id="5193416at2"/>
<reference evidence="3" key="1">
    <citation type="submission" date="2009-10" db="EMBL/GenBank/DDBJ databases">
        <title>The complete chromosome of Gordonia bronchialis DSM 43247.</title>
        <authorList>
            <consortium name="US DOE Joint Genome Institute (JGI-PGF)"/>
            <person name="Lucas S."/>
            <person name="Copeland A."/>
            <person name="Lapidus A."/>
            <person name="Glavina del Rio T."/>
            <person name="Dalin E."/>
            <person name="Tice H."/>
            <person name="Bruce D."/>
            <person name="Goodwin L."/>
            <person name="Pitluck S."/>
            <person name="Kyrpides N."/>
            <person name="Mavromatis K."/>
            <person name="Ivanova N."/>
            <person name="Ovchinnikova G."/>
            <person name="Saunders E."/>
            <person name="Brettin T."/>
            <person name="Detter J.C."/>
            <person name="Han C."/>
            <person name="Larimer F."/>
            <person name="Land M."/>
            <person name="Hauser L."/>
            <person name="Markowitz V."/>
            <person name="Cheng J.-F."/>
            <person name="Hugenholtz P."/>
            <person name="Woyke T."/>
            <person name="Wu D."/>
            <person name="Jando M."/>
            <person name="Schneider S."/>
            <person name="Goeker M."/>
            <person name="Klenk H.-P."/>
            <person name="Eisen J.A."/>
        </authorList>
    </citation>
    <scope>NUCLEOTIDE SEQUENCE [LARGE SCALE GENOMIC DNA]</scope>
    <source>
        <strain evidence="3">ATCC 25592 / DSM 43247 / BCRC 13721 / JCM 3198 / KCTC 3076 / NBRC 16047 / NCTC 10667</strain>
    </source>
</reference>
<keyword evidence="1" id="KW-0812">Transmembrane</keyword>
<name>D0LAH2_GORB4</name>
<dbReference type="eggNOG" id="ENOG503440C">
    <property type="taxonomic scope" value="Bacteria"/>
</dbReference>
<reference evidence="2 3" key="2">
    <citation type="journal article" date="2010" name="Stand. Genomic Sci.">
        <title>Complete genome sequence of Gordonia bronchialis type strain (3410).</title>
        <authorList>
            <person name="Ivanova N."/>
            <person name="Sikorski J."/>
            <person name="Jando M."/>
            <person name="Lapidus A."/>
            <person name="Nolan M."/>
            <person name="Lucas S."/>
            <person name="Del Rio T.G."/>
            <person name="Tice H."/>
            <person name="Copeland A."/>
            <person name="Cheng J.F."/>
            <person name="Chen F."/>
            <person name="Bruce D."/>
            <person name="Goodwin L."/>
            <person name="Pitluck S."/>
            <person name="Mavromatis K."/>
            <person name="Ovchinnikova G."/>
            <person name="Pati A."/>
            <person name="Chen A."/>
            <person name="Palaniappan K."/>
            <person name="Land M."/>
            <person name="Hauser L."/>
            <person name="Chang Y.J."/>
            <person name="Jeffries C.D."/>
            <person name="Chain P."/>
            <person name="Saunders E."/>
            <person name="Han C."/>
            <person name="Detter J.C."/>
            <person name="Brettin T."/>
            <person name="Rohde M."/>
            <person name="Goker M."/>
            <person name="Bristow J."/>
            <person name="Eisen J.A."/>
            <person name="Markowitz V."/>
            <person name="Hugenholtz P."/>
            <person name="Klenk H.P."/>
            <person name="Kyrpides N.C."/>
        </authorList>
    </citation>
    <scope>NUCLEOTIDE SEQUENCE [LARGE SCALE GENOMIC DNA]</scope>
    <source>
        <strain evidence="3">ATCC 25592 / DSM 43247 / BCRC 13721 / JCM 3198 / KCTC 3076 / NBRC 16047 / NCTC 10667</strain>
    </source>
</reference>
<feature type="transmembrane region" description="Helical" evidence="1">
    <location>
        <begin position="6"/>
        <end position="33"/>
    </location>
</feature>
<sequence length="84" mass="9122">MDIDSLIVPIGVPVTALTVLFVVLCVVSMAYSFGVKYPKVKRYDLDQTWEHAPLLFSATEIEPMALPRHAEAGDVDGGSASGKW</sequence>
<protein>
    <submittedName>
        <fullName evidence="2">Uncharacterized protein</fullName>
    </submittedName>
</protein>
<accession>D0LAH2</accession>
<dbReference type="KEGG" id="gbr:Gbro_2033"/>
<keyword evidence="1" id="KW-0472">Membrane</keyword>
<evidence type="ECO:0000256" key="1">
    <source>
        <dbReference type="SAM" id="Phobius"/>
    </source>
</evidence>
<organism evidence="2 3">
    <name type="scientific">Gordonia bronchialis (strain ATCC 25592 / DSM 43247 / BCRC 13721 / JCM 3198 / KCTC 3076 / NBRC 16047 / NCTC 10667)</name>
    <name type="common">Rhodococcus bronchialis</name>
    <dbReference type="NCBI Taxonomy" id="526226"/>
    <lineage>
        <taxon>Bacteria</taxon>
        <taxon>Bacillati</taxon>
        <taxon>Actinomycetota</taxon>
        <taxon>Actinomycetes</taxon>
        <taxon>Mycobacteriales</taxon>
        <taxon>Gordoniaceae</taxon>
        <taxon>Gordonia</taxon>
    </lineage>
</organism>
<evidence type="ECO:0000313" key="2">
    <source>
        <dbReference type="EMBL" id="ACY21285.1"/>
    </source>
</evidence>
<gene>
    <name evidence="2" type="ordered locus">Gbro_2033</name>
</gene>
<keyword evidence="3" id="KW-1185">Reference proteome</keyword>
<dbReference type="STRING" id="526226.Gbro_2033"/>
<dbReference type="AlphaFoldDB" id="D0LAH2"/>